<feature type="domain" description="DEUBAD" evidence="4">
    <location>
        <begin position="105"/>
        <end position="218"/>
    </location>
</feature>
<dbReference type="EMBL" id="JADFTS010000007">
    <property type="protein sequence ID" value="KAF9598446.1"/>
    <property type="molecule type" value="Genomic_DNA"/>
</dbReference>
<dbReference type="PANTHER" id="PTHR13052:SF0">
    <property type="entry name" value="DNA-BINDING PROTEIN-LIKE"/>
    <property type="match status" value="1"/>
</dbReference>
<evidence type="ECO:0000259" key="4">
    <source>
        <dbReference type="PROSITE" id="PS51916"/>
    </source>
</evidence>
<sequence>MAIVKNQFRVSTKLKGGGGGGEFSPMSKENNNSMSTDDEDELQKQQISMSDYDEDDLDERDNGDEDEDEEDIDSGMDSDDDVDVSELGAVGEELCQIGNQISSVPFELYDLSGLGDIFSVDVWNDCLTEEERFGLSKYLPDMDQETFLRTMMELFSGTNFHFGSPIIKLFDMLKGGLCEPRVMLYQQGWNFFQKFRHYHLVRNYQNSMVSKFALINNAWLNCKGYSIQERLRVLNLMRSQKSLMYEKREDIMLESDSSGREDVGDGFWTKKLNEFTRGSKMGPQAIYTGIPIGDASIRGRVMPNELENYENQNAKGILKLGGAKVSAAESLQGFSPSNHRGMETKSRPYDSLPVLPRKQPVVGYDVGTARHGTLPRGVLPKVGKGNEFLKSTDAFSADSLIGFPLPLRNDASHSQRKNWNLNQLAQAEDYMYTPKRGTQLPSAKVDGSSGKQNFLRNKIKDEAFSMDYPVNSEDWDIKGNKYKIRPEFRPKKNNVGFYPKAKGYEPSLSQANDMLAPSSQRSMKSEKKFKRESVRNGLGLQFRQSDETESDSSEQVDEEGTNLFRRKSAYPTGMLQARSRTLNDDLDERLHLRDVEVYTLKGKQKGKVHDPRYSHNYSTGILEDSGLSGFAKNASDNGKKAYKSVKIEHMSEPVDRMHRPLLRAHPHPSVKKKKGNVDYEYRVSNYSHDYMEEDGDLRVTHSPIYLDDRMKTDRMGKKGPLLGAHANDRHERLNMPLLECSSAAKKRKGKGDVIYVSVLDESNKGISQQQVDDPSLSKKKGKREPEVESDSPSVFSSEKGLIDADPDTKSVKKPFPLITPSIHTGFSFSVVHLLSAVRVAMVTPLADDVSDIGKHIENSDGRHCYEKEEQNGKHETVTAKPLGQPDNVMDASTSEQTSRNNLPSLTVQEIVNRVRSSPGDPCILETQEPLQDLVRGVLKIFISKTAPLGAKGWKALVSYEKSSKSWSWIGPVSSSTSDPDKVEEVTSFEAWGIPYKMLVKLVDSFANWLKNGQETLQQIGSLPPPPLELMQPNLDEKERFRDLRAQKSLTTISPSSEEVRAYFRREEVLRYLVPDRAFSYTAADGRKSIVAPLRRGGGKPTSKARDHPILKPDRPPHVTILCLVRDAAARLPGNIGTRADVCTLIKDSQYIVEDVNDLQVNQVVSGALDRLHYERDPCVQFDGERKLWVYLHRDREEEDFEDDGTSSTKKWKRPRKDATEQSDSATVNVAYPGTGEQGTVGSEAASVQSADHKSEPSSTHIGERVDILHHGLGSKEVENTGPFVGSEQGRLHQGRLMDWEGLGLNTLQENKMLCQENSTNEDYDDETFTRDRSVGLLSASIKNGVT</sequence>
<comment type="subcellular location">
    <subcellularLocation>
        <location evidence="1">Nucleus</location>
    </subcellularLocation>
</comment>
<feature type="region of interest" description="Disordered" evidence="3">
    <location>
        <begin position="764"/>
        <end position="810"/>
    </location>
</feature>
<feature type="compositionally biased region" description="Polar residues" evidence="3">
    <location>
        <begin position="890"/>
        <end position="899"/>
    </location>
</feature>
<reference evidence="5 6" key="1">
    <citation type="submission" date="2020-10" db="EMBL/GenBank/DDBJ databases">
        <title>The Coptis chinensis genome and diversification of protoberbering-type alkaloids.</title>
        <authorList>
            <person name="Wang B."/>
            <person name="Shu S."/>
            <person name="Song C."/>
            <person name="Liu Y."/>
        </authorList>
    </citation>
    <scope>NUCLEOTIDE SEQUENCE [LARGE SCALE GENOMIC DNA]</scope>
    <source>
        <strain evidence="5">HL-2020</strain>
        <tissue evidence="5">Leaf</tissue>
    </source>
</reference>
<keyword evidence="6" id="KW-1185">Reference proteome</keyword>
<feature type="compositionally biased region" description="Basic and acidic residues" evidence="3">
    <location>
        <begin position="523"/>
        <end position="534"/>
    </location>
</feature>
<feature type="compositionally biased region" description="Acidic residues" evidence="3">
    <location>
        <begin position="51"/>
        <end position="83"/>
    </location>
</feature>
<dbReference type="OrthoDB" id="70874at2759"/>
<evidence type="ECO:0000256" key="3">
    <source>
        <dbReference type="SAM" id="MobiDB-lite"/>
    </source>
</evidence>
<keyword evidence="2" id="KW-0539">Nucleus</keyword>
<dbReference type="PANTHER" id="PTHR13052">
    <property type="entry name" value="NFRKB-RELATED"/>
    <property type="match status" value="1"/>
</dbReference>
<gene>
    <name evidence="5" type="ORF">IFM89_027879</name>
</gene>
<feature type="region of interest" description="Disordered" evidence="3">
    <location>
        <begin position="508"/>
        <end position="567"/>
    </location>
</feature>
<evidence type="ECO:0000256" key="1">
    <source>
        <dbReference type="ARBA" id="ARBA00004123"/>
    </source>
</evidence>
<dbReference type="CDD" id="cd21865">
    <property type="entry name" value="DEUBAD_NFRKB"/>
    <property type="match status" value="1"/>
</dbReference>
<name>A0A835HG26_9MAGN</name>
<dbReference type="GO" id="GO:0031011">
    <property type="term" value="C:Ino80 complex"/>
    <property type="evidence" value="ECO:0007669"/>
    <property type="project" value="InterPro"/>
</dbReference>
<dbReference type="Proteomes" id="UP000631114">
    <property type="component" value="Unassembled WGS sequence"/>
</dbReference>
<feature type="region of interest" description="Disordered" evidence="3">
    <location>
        <begin position="1197"/>
        <end position="1262"/>
    </location>
</feature>
<feature type="region of interest" description="Disordered" evidence="3">
    <location>
        <begin position="333"/>
        <end position="354"/>
    </location>
</feature>
<dbReference type="PROSITE" id="PS51916">
    <property type="entry name" value="DEUBAD"/>
    <property type="match status" value="1"/>
</dbReference>
<dbReference type="InterPro" id="IPR044867">
    <property type="entry name" value="DEUBAD_dom"/>
</dbReference>
<evidence type="ECO:0000313" key="6">
    <source>
        <dbReference type="Proteomes" id="UP000631114"/>
    </source>
</evidence>
<feature type="region of interest" description="Disordered" evidence="3">
    <location>
        <begin position="1091"/>
        <end position="1111"/>
    </location>
</feature>
<dbReference type="Pfam" id="PF25793">
    <property type="entry name" value="WHD_2nd_NFRKB"/>
    <property type="match status" value="1"/>
</dbReference>
<evidence type="ECO:0000313" key="5">
    <source>
        <dbReference type="EMBL" id="KAF9598446.1"/>
    </source>
</evidence>
<feature type="compositionally biased region" description="Polar residues" evidence="3">
    <location>
        <begin position="508"/>
        <end position="522"/>
    </location>
</feature>
<feature type="compositionally biased region" description="Acidic residues" evidence="3">
    <location>
        <begin position="547"/>
        <end position="560"/>
    </location>
</feature>
<dbReference type="InterPro" id="IPR057748">
    <property type="entry name" value="NFRKB_WH_2"/>
</dbReference>
<feature type="compositionally biased region" description="Basic and acidic residues" evidence="3">
    <location>
        <begin position="867"/>
        <end position="877"/>
    </location>
</feature>
<feature type="region of interest" description="Disordered" evidence="3">
    <location>
        <begin position="867"/>
        <end position="899"/>
    </location>
</feature>
<comment type="caution">
    <text evidence="5">The sequence shown here is derived from an EMBL/GenBank/DDBJ whole genome shotgun (WGS) entry which is preliminary data.</text>
</comment>
<protein>
    <recommendedName>
        <fullName evidence="4">DEUBAD domain-containing protein</fullName>
    </recommendedName>
</protein>
<evidence type="ECO:0000256" key="2">
    <source>
        <dbReference type="ARBA" id="ARBA00023242"/>
    </source>
</evidence>
<organism evidence="5 6">
    <name type="scientific">Coptis chinensis</name>
    <dbReference type="NCBI Taxonomy" id="261450"/>
    <lineage>
        <taxon>Eukaryota</taxon>
        <taxon>Viridiplantae</taxon>
        <taxon>Streptophyta</taxon>
        <taxon>Embryophyta</taxon>
        <taxon>Tracheophyta</taxon>
        <taxon>Spermatophyta</taxon>
        <taxon>Magnoliopsida</taxon>
        <taxon>Ranunculales</taxon>
        <taxon>Ranunculaceae</taxon>
        <taxon>Coptidoideae</taxon>
        <taxon>Coptis</taxon>
    </lineage>
</organism>
<feature type="compositionally biased region" description="Basic and acidic residues" evidence="3">
    <location>
        <begin position="800"/>
        <end position="810"/>
    </location>
</feature>
<feature type="region of interest" description="Disordered" evidence="3">
    <location>
        <begin position="1"/>
        <end position="83"/>
    </location>
</feature>
<feature type="compositionally biased region" description="Polar residues" evidence="3">
    <location>
        <begin position="1237"/>
        <end position="1249"/>
    </location>
</feature>
<dbReference type="InterPro" id="IPR024867">
    <property type="entry name" value="NFRKB"/>
</dbReference>
<feature type="compositionally biased region" description="Basic and acidic residues" evidence="3">
    <location>
        <begin position="1250"/>
        <end position="1262"/>
    </location>
</feature>
<proteinExistence type="predicted"/>
<accession>A0A835HG26</accession>